<dbReference type="HOGENOM" id="CLU_064523_0_0_1"/>
<dbReference type="Proteomes" id="UP000030816">
    <property type="component" value="Unassembled WGS sequence"/>
</dbReference>
<dbReference type="OrthoDB" id="4719947at2759"/>
<name>A0A0B2X916_METAS</name>
<dbReference type="GeneID" id="63735521"/>
<keyword evidence="2" id="KW-1185">Reference proteome</keyword>
<proteinExistence type="predicted"/>
<reference evidence="1 2" key="1">
    <citation type="journal article" date="2014" name="Proc. Natl. Acad. Sci. U.S.A.">
        <title>Trajectory and genomic determinants of fungal-pathogen speciation and host adaptation.</title>
        <authorList>
            <person name="Hu X."/>
            <person name="Xiao G."/>
            <person name="Zheng P."/>
            <person name="Shang Y."/>
            <person name="Su Y."/>
            <person name="Zhang X."/>
            <person name="Liu X."/>
            <person name="Zhan S."/>
            <person name="St Leger R.J."/>
            <person name="Wang C."/>
        </authorList>
    </citation>
    <scope>NUCLEOTIDE SEQUENCE [LARGE SCALE GENOMIC DNA]</scope>
    <source>
        <strain evidence="1 2">ARSEF 1941</strain>
    </source>
</reference>
<protein>
    <submittedName>
        <fullName evidence="1">Uncharacterized protein</fullName>
    </submittedName>
</protein>
<sequence>MPPYVGLPEVDAASVLEGRATALAEAEVTNDYGTPNLLFLYYIPPITDEQRNDLEAAKTELQSWNAWELSAAEDQVQKQLRKGTLPGDDSAESRARRTNYRAQVVTYLRENSENAWLGPTQSPQDDAFNQVVKKSEVNGVIRRVLRDHYAAKRKPRQMSVAVNILSDVAASNPGSANNKFYLTQVFYNWDATVRGFRPDIQVSSLSVTQTPDRAEEDSVALKVEVLDSVFVLDRAGWNEASGGTQAAIRAGEKIRREMALDFYLET</sequence>
<gene>
    <name evidence="1" type="ORF">MAM_01066</name>
</gene>
<dbReference type="EMBL" id="AZHE01000001">
    <property type="protein sequence ID" value="KHO02065.1"/>
    <property type="molecule type" value="Genomic_DNA"/>
</dbReference>
<comment type="caution">
    <text evidence="1">The sequence shown here is derived from an EMBL/GenBank/DDBJ whole genome shotgun (WGS) entry which is preliminary data.</text>
</comment>
<evidence type="ECO:0000313" key="1">
    <source>
        <dbReference type="EMBL" id="KHO02065.1"/>
    </source>
</evidence>
<dbReference type="AlphaFoldDB" id="A0A0B2X916"/>
<dbReference type="RefSeq" id="XP_040683130.1">
    <property type="nucleotide sequence ID" value="XM_040819865.1"/>
</dbReference>
<accession>A0A0B2X916</accession>
<evidence type="ECO:0000313" key="2">
    <source>
        <dbReference type="Proteomes" id="UP000030816"/>
    </source>
</evidence>
<organism evidence="1 2">
    <name type="scientific">Metarhizium album (strain ARSEF 1941)</name>
    <dbReference type="NCBI Taxonomy" id="1081103"/>
    <lineage>
        <taxon>Eukaryota</taxon>
        <taxon>Fungi</taxon>
        <taxon>Dikarya</taxon>
        <taxon>Ascomycota</taxon>
        <taxon>Pezizomycotina</taxon>
        <taxon>Sordariomycetes</taxon>
        <taxon>Hypocreomycetidae</taxon>
        <taxon>Hypocreales</taxon>
        <taxon>Clavicipitaceae</taxon>
        <taxon>Metarhizium</taxon>
    </lineage>
</organism>